<accession>A0ABY8CGY3</accession>
<dbReference type="Pfam" id="PF01015">
    <property type="entry name" value="Ribosomal_S3Ae"/>
    <property type="match status" value="1"/>
</dbReference>
<dbReference type="SMART" id="SM01397">
    <property type="entry name" value="Ribosomal_S3Ae"/>
    <property type="match status" value="1"/>
</dbReference>
<name>A0ABY8CGY3_9ARCH</name>
<dbReference type="RefSeq" id="WP_347722065.1">
    <property type="nucleotide sequence ID" value="NZ_CP104395.1"/>
</dbReference>
<evidence type="ECO:0000256" key="2">
    <source>
        <dbReference type="ARBA" id="ARBA00023274"/>
    </source>
</evidence>
<sequence length="184" mass="21275">MAKAVIQKNWYEIQAPEIFDADEVTETPAEKDSQVVGRKVREGLEDLMEGTDKYYADVTLKVTDVEGNKAFTEIAGMEVSKEYVSRMIRKRSDRFDLVHDTKTDDGKTVRIKVVGATVRNTSSKTLKDVRNAMKDLIDEEANSATYHEVMEMIFEDRLQDELRDIAEDIYPFRQLEIRKTELRD</sequence>
<keyword evidence="1 3" id="KW-0689">Ribosomal protein</keyword>
<evidence type="ECO:0000313" key="4">
    <source>
        <dbReference type="Proteomes" id="UP001218034"/>
    </source>
</evidence>
<keyword evidence="4" id="KW-1185">Reference proteome</keyword>
<dbReference type="Proteomes" id="UP001218034">
    <property type="component" value="Chromosome"/>
</dbReference>
<gene>
    <name evidence="3" type="primary">rps1a</name>
    <name evidence="3" type="ORF">SVXNc_0161</name>
</gene>
<dbReference type="InterPro" id="IPR001593">
    <property type="entry name" value="Ribosomal_eS1"/>
</dbReference>
<dbReference type="GeneID" id="98290202"/>
<evidence type="ECO:0000313" key="3">
    <source>
        <dbReference type="EMBL" id="WEL19193.1"/>
    </source>
</evidence>
<organism evidence="3 4">
    <name type="scientific">Candidatus Nanohalococcus occultus</name>
    <dbReference type="NCBI Taxonomy" id="2978047"/>
    <lineage>
        <taxon>Archaea</taxon>
        <taxon>Candidatus Nanohalarchaeota</taxon>
        <taxon>Candidatus Nanohalarchaeota incertae sedis</taxon>
        <taxon>Candidatus Nanohalococcus</taxon>
    </lineage>
</organism>
<dbReference type="GO" id="GO:0005840">
    <property type="term" value="C:ribosome"/>
    <property type="evidence" value="ECO:0007669"/>
    <property type="project" value="UniProtKB-KW"/>
</dbReference>
<keyword evidence="2" id="KW-0687">Ribonucleoprotein</keyword>
<evidence type="ECO:0000256" key="1">
    <source>
        <dbReference type="ARBA" id="ARBA00022980"/>
    </source>
</evidence>
<reference evidence="3 4" key="1">
    <citation type="submission" date="2022-09" db="EMBL/GenBank/DDBJ databases">
        <title>Xylan utilization by haloarchaea-nanohaloarchaea associations.</title>
        <authorList>
            <person name="Yakimov M."/>
        </authorList>
    </citation>
    <scope>NUCLEOTIDE SEQUENCE [LARGE SCALE GENOMIC DNA]</scope>
    <source>
        <strain evidence="3 4">SVXNc</strain>
    </source>
</reference>
<protein>
    <submittedName>
        <fullName evidence="3">Ribosomal protein S3AE</fullName>
    </submittedName>
</protein>
<proteinExistence type="predicted"/>
<dbReference type="EMBL" id="CP104395">
    <property type="protein sequence ID" value="WEL19193.1"/>
    <property type="molecule type" value="Genomic_DNA"/>
</dbReference>